<dbReference type="Proteomes" id="UP000006514">
    <property type="component" value="Unassembled WGS sequence"/>
</dbReference>
<sequence>MPSFGDIITVLQLAWQIRAALSDAAGARAEIAALVVELDSFTQALQQVQSSLAQRSAALDPAVENGITHALAVCSGVLRRVIDRITAFRARTTGGAHGWRNYWKLAAWSVLGGREAIDRLRRRLFEQVQAIHTFLFLSQAADISALTQTVGQQGETLRALCDGALRISVMRRHPNVPHIVWDPLAERHYEAYTCTSLSRLHALHCYGYEPERPFVMDLNALTGDLWVCAGSATPVTNLYSANIAFRIPENIVLILSCVFWRDRPFDHWEVLVGLPGPLRGVFGPEAGLRLFLERKDVQTFIRDHANATASRSAETCLQAFRTSLACRKWWALLRRTGWMCSTNEMCCAV</sequence>
<evidence type="ECO:0008006" key="3">
    <source>
        <dbReference type="Google" id="ProtNLM"/>
    </source>
</evidence>
<name>J0WNY1_AURST</name>
<dbReference type="OrthoDB" id="3271094at2759"/>
<dbReference type="PANTHER" id="PTHR38886:SF1">
    <property type="entry name" value="NACHT-NTPASE AND P-LOOP NTPASES N-TERMINAL DOMAIN-CONTAINING PROTEIN"/>
    <property type="match status" value="1"/>
</dbReference>
<dbReference type="AlphaFoldDB" id="J0WNY1"/>
<gene>
    <name evidence="1" type="ORF">AURDEDRAFT_176839</name>
</gene>
<accession>J0WNY1</accession>
<evidence type="ECO:0000313" key="1">
    <source>
        <dbReference type="EMBL" id="EJD34102.1"/>
    </source>
</evidence>
<reference evidence="2" key="1">
    <citation type="journal article" date="2012" name="Science">
        <title>The Paleozoic origin of enzymatic lignin decomposition reconstructed from 31 fungal genomes.</title>
        <authorList>
            <person name="Floudas D."/>
            <person name="Binder M."/>
            <person name="Riley R."/>
            <person name="Barry K."/>
            <person name="Blanchette R.A."/>
            <person name="Henrissat B."/>
            <person name="Martinez A.T."/>
            <person name="Otillar R."/>
            <person name="Spatafora J.W."/>
            <person name="Yadav J.S."/>
            <person name="Aerts A."/>
            <person name="Benoit I."/>
            <person name="Boyd A."/>
            <person name="Carlson A."/>
            <person name="Copeland A."/>
            <person name="Coutinho P.M."/>
            <person name="de Vries R.P."/>
            <person name="Ferreira P."/>
            <person name="Findley K."/>
            <person name="Foster B."/>
            <person name="Gaskell J."/>
            <person name="Glotzer D."/>
            <person name="Gorecki P."/>
            <person name="Heitman J."/>
            <person name="Hesse C."/>
            <person name="Hori C."/>
            <person name="Igarashi K."/>
            <person name="Jurgens J.A."/>
            <person name="Kallen N."/>
            <person name="Kersten P."/>
            <person name="Kohler A."/>
            <person name="Kuees U."/>
            <person name="Kumar T.K.A."/>
            <person name="Kuo A."/>
            <person name="LaButti K."/>
            <person name="Larrondo L.F."/>
            <person name="Lindquist E."/>
            <person name="Ling A."/>
            <person name="Lombard V."/>
            <person name="Lucas S."/>
            <person name="Lundell T."/>
            <person name="Martin R."/>
            <person name="McLaughlin D.J."/>
            <person name="Morgenstern I."/>
            <person name="Morin E."/>
            <person name="Murat C."/>
            <person name="Nagy L.G."/>
            <person name="Nolan M."/>
            <person name="Ohm R.A."/>
            <person name="Patyshakuliyeva A."/>
            <person name="Rokas A."/>
            <person name="Ruiz-Duenas F.J."/>
            <person name="Sabat G."/>
            <person name="Salamov A."/>
            <person name="Samejima M."/>
            <person name="Schmutz J."/>
            <person name="Slot J.C."/>
            <person name="St John F."/>
            <person name="Stenlid J."/>
            <person name="Sun H."/>
            <person name="Sun S."/>
            <person name="Syed K."/>
            <person name="Tsang A."/>
            <person name="Wiebenga A."/>
            <person name="Young D."/>
            <person name="Pisabarro A."/>
            <person name="Eastwood D.C."/>
            <person name="Martin F."/>
            <person name="Cullen D."/>
            <person name="Grigoriev I.V."/>
            <person name="Hibbett D.S."/>
        </authorList>
    </citation>
    <scope>NUCLEOTIDE SEQUENCE [LARGE SCALE GENOMIC DNA]</scope>
    <source>
        <strain evidence="2">TFB10046</strain>
    </source>
</reference>
<keyword evidence="2" id="KW-1185">Reference proteome</keyword>
<dbReference type="InParanoid" id="J0WNY1"/>
<organism evidence="1 2">
    <name type="scientific">Auricularia subglabra (strain TFB-10046 / SS5)</name>
    <name type="common">White-rot fungus</name>
    <name type="synonym">Auricularia delicata (strain TFB10046)</name>
    <dbReference type="NCBI Taxonomy" id="717982"/>
    <lineage>
        <taxon>Eukaryota</taxon>
        <taxon>Fungi</taxon>
        <taxon>Dikarya</taxon>
        <taxon>Basidiomycota</taxon>
        <taxon>Agaricomycotina</taxon>
        <taxon>Agaricomycetes</taxon>
        <taxon>Auriculariales</taxon>
        <taxon>Auriculariaceae</taxon>
        <taxon>Auricularia</taxon>
    </lineage>
</organism>
<proteinExistence type="predicted"/>
<dbReference type="PANTHER" id="PTHR38886">
    <property type="entry name" value="SESA DOMAIN-CONTAINING PROTEIN"/>
    <property type="match status" value="1"/>
</dbReference>
<dbReference type="EMBL" id="JH688001">
    <property type="protein sequence ID" value="EJD34102.1"/>
    <property type="molecule type" value="Genomic_DNA"/>
</dbReference>
<protein>
    <recommendedName>
        <fullName evidence="3">Fungal N-terminal domain-containing protein</fullName>
    </recommendedName>
</protein>
<dbReference type="KEGG" id="adl:AURDEDRAFT_176839"/>
<evidence type="ECO:0000313" key="2">
    <source>
        <dbReference type="Proteomes" id="UP000006514"/>
    </source>
</evidence>